<dbReference type="AlphaFoldDB" id="A0A6J2SU50"/>
<dbReference type="Proteomes" id="UP000504633">
    <property type="component" value="Unplaced"/>
</dbReference>
<name>A0A6J2SU50_DROHY</name>
<organism evidence="1 2">
    <name type="scientific">Drosophila hydei</name>
    <name type="common">Fruit fly</name>
    <dbReference type="NCBI Taxonomy" id="7224"/>
    <lineage>
        <taxon>Eukaryota</taxon>
        <taxon>Metazoa</taxon>
        <taxon>Ecdysozoa</taxon>
        <taxon>Arthropoda</taxon>
        <taxon>Hexapoda</taxon>
        <taxon>Insecta</taxon>
        <taxon>Pterygota</taxon>
        <taxon>Neoptera</taxon>
        <taxon>Endopterygota</taxon>
        <taxon>Diptera</taxon>
        <taxon>Brachycera</taxon>
        <taxon>Muscomorpha</taxon>
        <taxon>Ephydroidea</taxon>
        <taxon>Drosophilidae</taxon>
        <taxon>Drosophila</taxon>
    </lineage>
</organism>
<dbReference type="KEGG" id="dhe:111594914"/>
<proteinExistence type="predicted"/>
<dbReference type="SUPFAM" id="SSF52047">
    <property type="entry name" value="RNI-like"/>
    <property type="match status" value="1"/>
</dbReference>
<reference evidence="2" key="1">
    <citation type="submission" date="2025-08" db="UniProtKB">
        <authorList>
            <consortium name="RefSeq"/>
        </authorList>
    </citation>
    <scope>IDENTIFICATION</scope>
    <source>
        <strain evidence="2">15085-1641.00</strain>
        <tissue evidence="2">Whole body</tissue>
    </source>
</reference>
<evidence type="ECO:0000313" key="2">
    <source>
        <dbReference type="RefSeq" id="XP_030079429.1"/>
    </source>
</evidence>
<sequence>MCQYLYDVGSILNSKFAVMADEPSDALGTPPTSSEQTSYILKLNNDCLECIFERLQDLRSEVAFARVCQRFQWVCLNRWRGSHTYDQLDMEKWRELLPNYEDLCYFIKQMRPFIRHMTVSSCLCTLLKDLDEMQIYVLPNVTSFYYDPEDVDCYPSDRSICKMAKMMPNLLRLRLTTPIQGRYLSNFRHLQELHLYEDQHKAYELQQEYLDEICSQLTNLQVLDIRMYDVISKLRLNNCVAYLQNLTILKLNLATLKTVITEVLKLPSLKELIVLLDTEFCIPPLASVDSYDHKIREVQEFYEIMERKAPDIIGVAVDGYYMPLEPGWDADLSIWSHQKLQRLAICSWTHAVDFLERYTCMTNLQLLCLRNWTYLCDDILLKFVELCPHLHHLDVSYCRELTPNFLQRALNILKKREPNKQNNRYLRTRPLLIYYVLCGFEDYVDVKDLKHSPDYKEYISFMDAFPVSSERGLSFVDRGYQFDFE</sequence>
<dbReference type="RefSeq" id="XP_030079429.1">
    <property type="nucleotide sequence ID" value="XM_030223569.1"/>
</dbReference>
<protein>
    <submittedName>
        <fullName evidence="2">Uncharacterized protein LOC111594914 isoform X1</fullName>
    </submittedName>
</protein>
<gene>
    <name evidence="2" type="primary">LOC111594914</name>
</gene>
<dbReference type="InterPro" id="IPR032675">
    <property type="entry name" value="LRR_dom_sf"/>
</dbReference>
<keyword evidence="1" id="KW-1185">Reference proteome</keyword>
<evidence type="ECO:0000313" key="1">
    <source>
        <dbReference type="Proteomes" id="UP000504633"/>
    </source>
</evidence>
<dbReference type="Gene3D" id="3.80.10.10">
    <property type="entry name" value="Ribonuclease Inhibitor"/>
    <property type="match status" value="2"/>
</dbReference>
<accession>A0A6J2SU50</accession>
<dbReference type="OrthoDB" id="550575at2759"/>
<dbReference type="GeneID" id="111594914"/>